<evidence type="ECO:0000313" key="3">
    <source>
        <dbReference type="Proteomes" id="UP000295680"/>
    </source>
</evidence>
<feature type="compositionally biased region" description="Polar residues" evidence="1">
    <location>
        <begin position="1"/>
        <end position="10"/>
    </location>
</feature>
<name>A0A4R2JE89_9PSEU</name>
<evidence type="ECO:0008006" key="4">
    <source>
        <dbReference type="Google" id="ProtNLM"/>
    </source>
</evidence>
<dbReference type="EMBL" id="SLWS01000005">
    <property type="protein sequence ID" value="TCO57961.1"/>
    <property type="molecule type" value="Genomic_DNA"/>
</dbReference>
<accession>A0A4R2JE89</accession>
<proteinExistence type="predicted"/>
<comment type="caution">
    <text evidence="2">The sequence shown here is derived from an EMBL/GenBank/DDBJ whole genome shotgun (WGS) entry which is preliminary data.</text>
</comment>
<evidence type="ECO:0000256" key="1">
    <source>
        <dbReference type="SAM" id="MobiDB-lite"/>
    </source>
</evidence>
<organism evidence="2 3">
    <name type="scientific">Actinocrispum wychmicini</name>
    <dbReference type="NCBI Taxonomy" id="1213861"/>
    <lineage>
        <taxon>Bacteria</taxon>
        <taxon>Bacillati</taxon>
        <taxon>Actinomycetota</taxon>
        <taxon>Actinomycetes</taxon>
        <taxon>Pseudonocardiales</taxon>
        <taxon>Pseudonocardiaceae</taxon>
        <taxon>Actinocrispum</taxon>
    </lineage>
</organism>
<sequence>MADEGVNTQCEVPRNETDYEPPAVFDFGHIFTITHGNANGSGDESAQRYN</sequence>
<protein>
    <recommendedName>
        <fullName evidence="4">Lasso RiPP family leader peptide-containing protein</fullName>
    </recommendedName>
</protein>
<feature type="region of interest" description="Disordered" evidence="1">
    <location>
        <begin position="1"/>
        <end position="21"/>
    </location>
</feature>
<evidence type="ECO:0000313" key="2">
    <source>
        <dbReference type="EMBL" id="TCO57961.1"/>
    </source>
</evidence>
<gene>
    <name evidence="2" type="ORF">EV192_10523</name>
</gene>
<reference evidence="2 3" key="1">
    <citation type="submission" date="2019-03" db="EMBL/GenBank/DDBJ databases">
        <title>Genomic Encyclopedia of Type Strains, Phase IV (KMG-IV): sequencing the most valuable type-strain genomes for metagenomic binning, comparative biology and taxonomic classification.</title>
        <authorList>
            <person name="Goeker M."/>
        </authorList>
    </citation>
    <scope>NUCLEOTIDE SEQUENCE [LARGE SCALE GENOMIC DNA]</scope>
    <source>
        <strain evidence="2 3">DSM 45934</strain>
    </source>
</reference>
<keyword evidence="3" id="KW-1185">Reference proteome</keyword>
<dbReference type="Proteomes" id="UP000295680">
    <property type="component" value="Unassembled WGS sequence"/>
</dbReference>
<dbReference type="AlphaFoldDB" id="A0A4R2JE89"/>